<organism evidence="1 2">
    <name type="scientific">Pseudocohnilembus persalinus</name>
    <name type="common">Ciliate</name>
    <dbReference type="NCBI Taxonomy" id="266149"/>
    <lineage>
        <taxon>Eukaryota</taxon>
        <taxon>Sar</taxon>
        <taxon>Alveolata</taxon>
        <taxon>Ciliophora</taxon>
        <taxon>Intramacronucleata</taxon>
        <taxon>Oligohymenophorea</taxon>
        <taxon>Scuticociliatia</taxon>
        <taxon>Philasterida</taxon>
        <taxon>Pseudocohnilembidae</taxon>
        <taxon>Pseudocohnilembus</taxon>
    </lineage>
</organism>
<comment type="caution">
    <text evidence="1">The sequence shown here is derived from an EMBL/GenBank/DDBJ whole genome shotgun (WGS) entry which is preliminary data.</text>
</comment>
<proteinExistence type="predicted"/>
<gene>
    <name evidence="1" type="ORF">PPERSA_09188</name>
</gene>
<evidence type="ECO:0000313" key="1">
    <source>
        <dbReference type="EMBL" id="KRX03280.1"/>
    </source>
</evidence>
<sequence length="484" mass="56902">MKDIIEQLQGEICLDDHIVQNYIFPYINSYGNDQNQIQKQNNKYEKEKKEIMVFMGEMAKVSQFCDIFLYQSSFFKSQTDTGQDLEQNTIFGVILSFWDSQAFENKWAVQKSQQENIQLFQEIANQVNQNINENIGLLYQILYKIVQIGGIKNQMKMIEWFNKAILLNHQKLRTFNEYNTQSQDSFTLNLLKLSTLVFKGLIGKFQHLKMMSNMVDCSILVEHQMGIFHQFSKLADFESADFEMVGPEIEGKLAEKCRILTHFLVICLQNVNLNSKVIQDLSFGFEEDFCQEEIITFFKAQSLLMDFEQIQNIFNCFCLLIFRAFQLNQVKIQGFKESFFNNGQIRLVQVDKEQIKDEISPIYSQLPDTFIENLYSILISLQQQQYLQLFYILNKIFNGQQESIIVRIIVFYLLVFGDFDGKRQMVNKSAQQNAVSQNFRCSFKFKIQKLKRVCGIVIFKFSFQRVFIFSVNENCKQIEKNLDG</sequence>
<reference evidence="1 2" key="1">
    <citation type="journal article" date="2015" name="Sci. Rep.">
        <title>Genome of the facultative scuticociliatosis pathogen Pseudocohnilembus persalinus provides insight into its virulence through horizontal gene transfer.</title>
        <authorList>
            <person name="Xiong J."/>
            <person name="Wang G."/>
            <person name="Cheng J."/>
            <person name="Tian M."/>
            <person name="Pan X."/>
            <person name="Warren A."/>
            <person name="Jiang C."/>
            <person name="Yuan D."/>
            <person name="Miao W."/>
        </authorList>
    </citation>
    <scope>NUCLEOTIDE SEQUENCE [LARGE SCALE GENOMIC DNA]</scope>
    <source>
        <strain evidence="1">36N120E</strain>
    </source>
</reference>
<dbReference type="EMBL" id="LDAU01000138">
    <property type="protein sequence ID" value="KRX03280.1"/>
    <property type="molecule type" value="Genomic_DNA"/>
</dbReference>
<dbReference type="InParanoid" id="A0A0V0QMT9"/>
<accession>A0A0V0QMT9</accession>
<protein>
    <submittedName>
        <fullName evidence="1">Uncharacterized protein</fullName>
    </submittedName>
</protein>
<evidence type="ECO:0000313" key="2">
    <source>
        <dbReference type="Proteomes" id="UP000054937"/>
    </source>
</evidence>
<keyword evidence="2" id="KW-1185">Reference proteome</keyword>
<dbReference type="Proteomes" id="UP000054937">
    <property type="component" value="Unassembled WGS sequence"/>
</dbReference>
<name>A0A0V0QMT9_PSEPJ</name>
<dbReference type="AlphaFoldDB" id="A0A0V0QMT9"/>